<gene>
    <name evidence="2" type="ORF">TVAG_241730</name>
</gene>
<dbReference type="SMR" id="A2FKR4"/>
<dbReference type="VEuPathDB" id="TrichDB:TVAG_241730"/>
<evidence type="ECO:0008006" key="4">
    <source>
        <dbReference type="Google" id="ProtNLM"/>
    </source>
</evidence>
<protein>
    <recommendedName>
        <fullName evidence="4">DUF3447 domain-containing protein</fullName>
    </recommendedName>
</protein>
<dbReference type="InParanoid" id="A2FKR4"/>
<dbReference type="AlphaFoldDB" id="A2FKR4"/>
<dbReference type="Proteomes" id="UP000001542">
    <property type="component" value="Unassembled WGS sequence"/>
</dbReference>
<sequence length="860" mass="101798">MDGNNIIFDDLKIKSIKDIAIPKPFELLVQAEDHYFNLNQENFEDSVKFFEQFIKEGPGETQEENFHYLQHLHTYEKPIKSFESIQFKLLVTLQNILYHLTSINDKNSYDIANDPDFKLIIPFSKNKLPMNHFSPNDCSNQLTQILLDDDVTQFQQYFSKKNFINSYINFIAEIYQKPSINIIKYILISDNLPEEIKKEDLVKTENLAYAISSGNIELIRLLEQQGANYDNCLTHAFKSRNSDLIDWFIENYQQKIVDNISFLNLRSVIFCLENNICSNYYDIYKTYYDCNFKSILEHLTTYKHDLIQKEPQVMIKGLMTMPNSSIISDCLKKGKYDYFNIFYDLGLAYTDGFCSEHPLSYLVSRKNYDFDFYEKIYQLTQRNKASQFHWPQPFIYQILSNMDLLKFFLDRHIFPINLDEVLRSCGLEEMKYIFDNYKKLDENEFIMIFSDRITPWNFKPELIKYILENFDLSLDDYIEFNLLKFAFSVENMELMNYLLDKGVKPIIKLDDYTGYIKYDSDSDSYDYDDESSNTRNVMDGATHSNYEAYKLILERGGKGNAKGYRHSKSILDYHISKGNFEIVKLLVEHGAVINMSSLESCLDERIFSYLVEQANDVKLHKNHELLIKNDKSSYHFLLYAKKYPIKDLSMKKRLECLSRALKVQNEIICIYLLKNIDIEDGEKIDHFPRDKKLWLFEAVTMNSPECVKLLLEFIKKSGLIDRYFDQKKNNKSSEKDFKERKQFDEMYLDDYENYLDDGKRFWADDDDVEEPILEIVDSNYFLQAAKLNNTEIVKILIEHNVPIQNVVDNYYINALFWAAIRGNVEMINLLLHYGYEKLNIREEDAVTLNIHPDLVKMISY</sequence>
<evidence type="ECO:0000256" key="1">
    <source>
        <dbReference type="PROSITE-ProRule" id="PRU00023"/>
    </source>
</evidence>
<reference evidence="2" key="1">
    <citation type="submission" date="2006-10" db="EMBL/GenBank/DDBJ databases">
        <authorList>
            <person name="Amadeo P."/>
            <person name="Zhao Q."/>
            <person name="Wortman J."/>
            <person name="Fraser-Liggett C."/>
            <person name="Carlton J."/>
        </authorList>
    </citation>
    <scope>NUCLEOTIDE SEQUENCE</scope>
    <source>
        <strain evidence="2">G3</strain>
    </source>
</reference>
<dbReference type="Pfam" id="PF12796">
    <property type="entry name" value="Ank_2"/>
    <property type="match status" value="1"/>
</dbReference>
<evidence type="ECO:0000313" key="3">
    <source>
        <dbReference type="Proteomes" id="UP000001542"/>
    </source>
</evidence>
<dbReference type="PANTHER" id="PTHR24159:SF5">
    <property type="entry name" value="ANK_REP_REGION DOMAIN-CONTAINING PROTEIN"/>
    <property type="match status" value="1"/>
</dbReference>
<dbReference type="InterPro" id="IPR002110">
    <property type="entry name" value="Ankyrin_rpt"/>
</dbReference>
<feature type="repeat" description="ANK" evidence="1">
    <location>
        <begin position="566"/>
        <end position="598"/>
    </location>
</feature>
<dbReference type="PROSITE" id="PS50088">
    <property type="entry name" value="ANK_REPEAT"/>
    <property type="match status" value="1"/>
</dbReference>
<dbReference type="PANTHER" id="PTHR24159">
    <property type="match status" value="1"/>
</dbReference>
<name>A2FKR4_TRIV3</name>
<dbReference type="Gene3D" id="1.25.40.20">
    <property type="entry name" value="Ankyrin repeat-containing domain"/>
    <property type="match status" value="2"/>
</dbReference>
<reference evidence="2" key="2">
    <citation type="journal article" date="2007" name="Science">
        <title>Draft genome sequence of the sexually transmitted pathogen Trichomonas vaginalis.</title>
        <authorList>
            <person name="Carlton J.M."/>
            <person name="Hirt R.P."/>
            <person name="Silva J.C."/>
            <person name="Delcher A.L."/>
            <person name="Schatz M."/>
            <person name="Zhao Q."/>
            <person name="Wortman J.R."/>
            <person name="Bidwell S.L."/>
            <person name="Alsmark U.C.M."/>
            <person name="Besteiro S."/>
            <person name="Sicheritz-Ponten T."/>
            <person name="Noel C.J."/>
            <person name="Dacks J.B."/>
            <person name="Foster P.G."/>
            <person name="Simillion C."/>
            <person name="Van de Peer Y."/>
            <person name="Miranda-Saavedra D."/>
            <person name="Barton G.J."/>
            <person name="Westrop G.D."/>
            <person name="Mueller S."/>
            <person name="Dessi D."/>
            <person name="Fiori P.L."/>
            <person name="Ren Q."/>
            <person name="Paulsen I."/>
            <person name="Zhang H."/>
            <person name="Bastida-Corcuera F.D."/>
            <person name="Simoes-Barbosa A."/>
            <person name="Brown M.T."/>
            <person name="Hayes R.D."/>
            <person name="Mukherjee M."/>
            <person name="Okumura C.Y."/>
            <person name="Schneider R."/>
            <person name="Smith A.J."/>
            <person name="Vanacova S."/>
            <person name="Villalvazo M."/>
            <person name="Haas B.J."/>
            <person name="Pertea M."/>
            <person name="Feldblyum T.V."/>
            <person name="Utterback T.R."/>
            <person name="Shu C.L."/>
            <person name="Osoegawa K."/>
            <person name="de Jong P.J."/>
            <person name="Hrdy I."/>
            <person name="Horvathova L."/>
            <person name="Zubacova Z."/>
            <person name="Dolezal P."/>
            <person name="Malik S.B."/>
            <person name="Logsdon J.M. Jr."/>
            <person name="Henze K."/>
            <person name="Gupta A."/>
            <person name="Wang C.C."/>
            <person name="Dunne R.L."/>
            <person name="Upcroft J.A."/>
            <person name="Upcroft P."/>
            <person name="White O."/>
            <person name="Salzberg S.L."/>
            <person name="Tang P."/>
            <person name="Chiu C.-H."/>
            <person name="Lee Y.-S."/>
            <person name="Embley T.M."/>
            <person name="Coombs G.H."/>
            <person name="Mottram J.C."/>
            <person name="Tachezy J."/>
            <person name="Fraser-Liggett C.M."/>
            <person name="Johnson P.J."/>
        </authorList>
    </citation>
    <scope>NUCLEOTIDE SEQUENCE [LARGE SCALE GENOMIC DNA]</scope>
    <source>
        <strain evidence="2">G3</strain>
    </source>
</reference>
<dbReference type="RefSeq" id="XP_001307418.1">
    <property type="nucleotide sequence ID" value="XM_001307417.1"/>
</dbReference>
<dbReference type="InterPro" id="IPR036770">
    <property type="entry name" value="Ankyrin_rpt-contain_sf"/>
</dbReference>
<dbReference type="VEuPathDB" id="TrichDB:TVAGG3_0727250"/>
<accession>A2FKR4</accession>
<evidence type="ECO:0000313" key="2">
    <source>
        <dbReference type="EMBL" id="EAX94488.1"/>
    </source>
</evidence>
<organism evidence="2 3">
    <name type="scientific">Trichomonas vaginalis (strain ATCC PRA-98 / G3)</name>
    <dbReference type="NCBI Taxonomy" id="412133"/>
    <lineage>
        <taxon>Eukaryota</taxon>
        <taxon>Metamonada</taxon>
        <taxon>Parabasalia</taxon>
        <taxon>Trichomonadida</taxon>
        <taxon>Trichomonadidae</taxon>
        <taxon>Trichomonas</taxon>
    </lineage>
</organism>
<dbReference type="KEGG" id="tva:4752221"/>
<dbReference type="SMART" id="SM00248">
    <property type="entry name" value="ANK"/>
    <property type="match status" value="6"/>
</dbReference>
<dbReference type="SUPFAM" id="SSF48403">
    <property type="entry name" value="Ankyrin repeat"/>
    <property type="match status" value="2"/>
</dbReference>
<keyword evidence="1" id="KW-0040">ANK repeat</keyword>
<dbReference type="EMBL" id="DS113854">
    <property type="protein sequence ID" value="EAX94488.1"/>
    <property type="molecule type" value="Genomic_DNA"/>
</dbReference>
<keyword evidence="3" id="KW-1185">Reference proteome</keyword>
<proteinExistence type="predicted"/>